<keyword evidence="9 11" id="KW-0472">Membrane</keyword>
<evidence type="ECO:0000256" key="5">
    <source>
        <dbReference type="ARBA" id="ARBA00022692"/>
    </source>
</evidence>
<evidence type="ECO:0000256" key="2">
    <source>
        <dbReference type="ARBA" id="ARBA00006513"/>
    </source>
</evidence>
<evidence type="ECO:0000256" key="8">
    <source>
        <dbReference type="ARBA" id="ARBA00023065"/>
    </source>
</evidence>
<proteinExistence type="inferred from homology"/>
<keyword evidence="4" id="KW-1003">Cell membrane</keyword>
<keyword evidence="8" id="KW-0406">Ion transport</keyword>
<keyword evidence="7 11" id="KW-1133">Transmembrane helix</keyword>
<feature type="transmembrane region" description="Helical" evidence="11">
    <location>
        <begin position="263"/>
        <end position="283"/>
    </location>
</feature>
<dbReference type="EMBL" id="JAZGQO010000011">
    <property type="protein sequence ID" value="KAK6173605.1"/>
    <property type="molecule type" value="Genomic_DNA"/>
</dbReference>
<comment type="subcellular location">
    <subcellularLocation>
        <location evidence="1">Cell membrane</location>
        <topology evidence="1">Multi-pass membrane protein</topology>
    </subcellularLocation>
</comment>
<keyword evidence="5 11" id="KW-0812">Transmembrane</keyword>
<evidence type="ECO:0000256" key="9">
    <source>
        <dbReference type="ARBA" id="ARBA00023136"/>
    </source>
</evidence>
<organism evidence="12 13">
    <name type="scientific">Patella caerulea</name>
    <name type="common">Rayed Mediterranean limpet</name>
    <dbReference type="NCBI Taxonomy" id="87958"/>
    <lineage>
        <taxon>Eukaryota</taxon>
        <taxon>Metazoa</taxon>
        <taxon>Spiralia</taxon>
        <taxon>Lophotrochozoa</taxon>
        <taxon>Mollusca</taxon>
        <taxon>Gastropoda</taxon>
        <taxon>Patellogastropoda</taxon>
        <taxon>Patelloidea</taxon>
        <taxon>Patellidae</taxon>
        <taxon>Patella</taxon>
    </lineage>
</organism>
<evidence type="ECO:0000256" key="3">
    <source>
        <dbReference type="ARBA" id="ARBA00022448"/>
    </source>
</evidence>
<feature type="transmembrane region" description="Helical" evidence="11">
    <location>
        <begin position="425"/>
        <end position="445"/>
    </location>
</feature>
<feature type="transmembrane region" description="Helical" evidence="11">
    <location>
        <begin position="597"/>
        <end position="620"/>
    </location>
</feature>
<comment type="similarity">
    <text evidence="2">Belongs to the otopetrin family.</text>
</comment>
<evidence type="ECO:0000256" key="7">
    <source>
        <dbReference type="ARBA" id="ARBA00022989"/>
    </source>
</evidence>
<keyword evidence="10" id="KW-0407">Ion channel</keyword>
<evidence type="ECO:0000256" key="11">
    <source>
        <dbReference type="SAM" id="Phobius"/>
    </source>
</evidence>
<evidence type="ECO:0000313" key="13">
    <source>
        <dbReference type="Proteomes" id="UP001347796"/>
    </source>
</evidence>
<comment type="caution">
    <text evidence="12">The sequence shown here is derived from an EMBL/GenBank/DDBJ whole genome shotgun (WGS) entry which is preliminary data.</text>
</comment>
<dbReference type="PANTHER" id="PTHR21522">
    <property type="entry name" value="PROTON CHANNEL OTOP"/>
    <property type="match status" value="1"/>
</dbReference>
<dbReference type="InterPro" id="IPR004878">
    <property type="entry name" value="Otopetrin"/>
</dbReference>
<dbReference type="Proteomes" id="UP001347796">
    <property type="component" value="Unassembled WGS sequence"/>
</dbReference>
<gene>
    <name evidence="12" type="ORF">SNE40_017024</name>
</gene>
<keyword evidence="3" id="KW-0813">Transport</keyword>
<feature type="transmembrane region" description="Helical" evidence="11">
    <location>
        <begin position="165"/>
        <end position="183"/>
    </location>
</feature>
<feature type="transmembrane region" description="Helical" evidence="11">
    <location>
        <begin position="528"/>
        <end position="551"/>
    </location>
</feature>
<evidence type="ECO:0000256" key="1">
    <source>
        <dbReference type="ARBA" id="ARBA00004651"/>
    </source>
</evidence>
<name>A0AAN8JB45_PATCE</name>
<feature type="transmembrane region" description="Helical" evidence="11">
    <location>
        <begin position="125"/>
        <end position="145"/>
    </location>
</feature>
<dbReference type="Pfam" id="PF03189">
    <property type="entry name" value="Otopetrin"/>
    <property type="match status" value="2"/>
</dbReference>
<feature type="transmembrane region" description="Helical" evidence="11">
    <location>
        <begin position="499"/>
        <end position="522"/>
    </location>
</feature>
<feature type="transmembrane region" description="Helical" evidence="11">
    <location>
        <begin position="226"/>
        <end position="251"/>
    </location>
</feature>
<sequence>MTNEEGVNSEVTGVSEAGNENGRPLKVQFYLSGGSLTEENYPEKLMYATETTADCVLAGLTETYNYTIDDVNHFYTPPLTTAIIDPENGCSTDLPDNQPAAIKLSRSERFSLFWHSIIDNQICDYLCILFSGLYAMILVILGLVISVSRTYTSDTNSLPHLLFSLYLYVVSIAFLAFVILCLIRNSPLHQRIRAFISTDSLISNKEDLTNPAVTYDVSPTSNTGSFYLRLAAIGFGIGSMIMIGLQVGQFLEVLSLTGSVDVMIGLSHLLHLFFTFIQLYFIFSYSKLCYQRFKLVARFGLMHLVATNLCVWFSDVVTATLTMVPNDNITITMETNISKYDNDWTPESNNILIDSSLGTINQSLSPYLYPCSIQYSFICTGITYIMWKNIGNQSNSENQDNKADAKVKAKRSRLSIDCTNSSKGLFFGVFLLVVTVIVSIIFIVLQRGNHESRIAAFQTLYISDLVVGAILLIAAILAFWNMRNLQFNSNKTMDLEEVLLLGSLSGIYMFHLFSIIAAYHVTESPSRLLTGASVVIILQATTQTVAIFCGLRMRIRSRDQEYLKPGREATTFLLVSNMALFGVDTVVVQNVETNPIQILFFGNLSWYILIHIAWPFVIFYRIQSSVCLSNVWKRTGDSLTKASSSAASSVGKLSSSEC</sequence>
<dbReference type="GO" id="GO:0005886">
    <property type="term" value="C:plasma membrane"/>
    <property type="evidence" value="ECO:0007669"/>
    <property type="project" value="UniProtKB-SubCell"/>
</dbReference>
<keyword evidence="6" id="KW-0375">Hydrogen ion transport</keyword>
<feature type="transmembrane region" description="Helical" evidence="11">
    <location>
        <begin position="572"/>
        <end position="591"/>
    </location>
</feature>
<feature type="transmembrane region" description="Helical" evidence="11">
    <location>
        <begin position="457"/>
        <end position="479"/>
    </location>
</feature>
<evidence type="ECO:0000256" key="4">
    <source>
        <dbReference type="ARBA" id="ARBA00022475"/>
    </source>
</evidence>
<evidence type="ECO:0000256" key="6">
    <source>
        <dbReference type="ARBA" id="ARBA00022781"/>
    </source>
</evidence>
<keyword evidence="13" id="KW-1185">Reference proteome</keyword>
<dbReference type="AlphaFoldDB" id="A0AAN8JB45"/>
<evidence type="ECO:0000313" key="12">
    <source>
        <dbReference type="EMBL" id="KAK6173605.1"/>
    </source>
</evidence>
<reference evidence="12 13" key="1">
    <citation type="submission" date="2024-01" db="EMBL/GenBank/DDBJ databases">
        <title>The genome of the rayed Mediterranean limpet Patella caerulea (Linnaeus, 1758).</title>
        <authorList>
            <person name="Anh-Thu Weber A."/>
            <person name="Halstead-Nussloch G."/>
        </authorList>
    </citation>
    <scope>NUCLEOTIDE SEQUENCE [LARGE SCALE GENOMIC DNA]</scope>
    <source>
        <strain evidence="12">AATW-2023a</strain>
        <tissue evidence="12">Whole specimen</tissue>
    </source>
</reference>
<evidence type="ECO:0000256" key="10">
    <source>
        <dbReference type="ARBA" id="ARBA00023303"/>
    </source>
</evidence>
<dbReference type="GO" id="GO:0015252">
    <property type="term" value="F:proton channel activity"/>
    <property type="evidence" value="ECO:0007669"/>
    <property type="project" value="InterPro"/>
</dbReference>
<dbReference type="PANTHER" id="PTHR21522:SF32">
    <property type="entry name" value="OTOPETRIN-2"/>
    <property type="match status" value="1"/>
</dbReference>
<accession>A0AAN8JB45</accession>
<protein>
    <submittedName>
        <fullName evidence="12">Uncharacterized protein</fullName>
    </submittedName>
</protein>